<evidence type="ECO:0000313" key="2">
    <source>
        <dbReference type="Proteomes" id="UP000241952"/>
    </source>
</evidence>
<evidence type="ECO:0000313" key="1">
    <source>
        <dbReference type="EMBL" id="ATW70008.1"/>
    </source>
</evidence>
<organism evidence="1 2">
    <name type="scientific">Lactococcus phage CB14a</name>
    <dbReference type="NCBI Taxonomy" id="2050980"/>
    <lineage>
        <taxon>Viruses</taxon>
        <taxon>Duplodnaviria</taxon>
        <taxon>Heunggongvirae</taxon>
        <taxon>Uroviricota</taxon>
        <taxon>Caudoviricetes</taxon>
        <taxon>Skunavirus</taxon>
        <taxon>Skunavirus CB14</taxon>
    </lineage>
</organism>
<name>A0A2H4PRS5_9CAUD</name>
<reference evidence="1 2" key="1">
    <citation type="submission" date="2017-10" db="EMBL/GenBank/DDBJ databases">
        <title>Identification of tmp as a genetic determinant of heat stability in Lactococcus lactis phages.</title>
        <authorList>
            <person name="Geagea H."/>
            <person name="Labrie S.J."/>
            <person name="Subirad M."/>
            <person name="Moineau S."/>
        </authorList>
    </citation>
    <scope>NUCLEOTIDE SEQUENCE [LARGE SCALE GENOMIC DNA]</scope>
</reference>
<dbReference type="EMBL" id="MG309717">
    <property type="protein sequence ID" value="ATW70008.1"/>
    <property type="molecule type" value="Genomic_DNA"/>
</dbReference>
<gene>
    <name evidence="1" type="ORF">CB14a_0023</name>
</gene>
<dbReference type="Proteomes" id="UP000241952">
    <property type="component" value="Segment"/>
</dbReference>
<evidence type="ECO:0008006" key="3">
    <source>
        <dbReference type="Google" id="ProtNLM"/>
    </source>
</evidence>
<proteinExistence type="predicted"/>
<protein>
    <recommendedName>
        <fullName evidence="3">Lytic transglycosylase</fullName>
    </recommendedName>
</protein>
<accession>A0A2H4PRS5</accession>
<sequence>MIQFAHKKADKGFNDIVAQLYEQEFKTQEKAKYEHIKQAKEKAIEEQRI</sequence>